<organism evidence="2 3">
    <name type="scientific">Promicromonospora alba</name>
    <dbReference type="NCBI Taxonomy" id="1616110"/>
    <lineage>
        <taxon>Bacteria</taxon>
        <taxon>Bacillati</taxon>
        <taxon>Actinomycetota</taxon>
        <taxon>Actinomycetes</taxon>
        <taxon>Micrococcales</taxon>
        <taxon>Promicromonosporaceae</taxon>
        <taxon>Promicromonospora</taxon>
    </lineage>
</organism>
<evidence type="ECO:0000313" key="2">
    <source>
        <dbReference type="EMBL" id="MFC4628208.1"/>
    </source>
</evidence>
<dbReference type="Proteomes" id="UP001596011">
    <property type="component" value="Unassembled WGS sequence"/>
</dbReference>
<dbReference type="Pfam" id="PF08486">
    <property type="entry name" value="SpoIID"/>
    <property type="match status" value="1"/>
</dbReference>
<keyword evidence="3" id="KW-1185">Reference proteome</keyword>
<dbReference type="InterPro" id="IPR013693">
    <property type="entry name" value="SpoIID/LytB_N"/>
</dbReference>
<evidence type="ECO:0000313" key="3">
    <source>
        <dbReference type="Proteomes" id="UP001596011"/>
    </source>
</evidence>
<gene>
    <name evidence="2" type="ORF">ACFO6V_08180</name>
</gene>
<name>A0ABV9HD57_9MICO</name>
<proteinExistence type="predicted"/>
<reference evidence="3" key="1">
    <citation type="journal article" date="2019" name="Int. J. Syst. Evol. Microbiol.">
        <title>The Global Catalogue of Microorganisms (GCM) 10K type strain sequencing project: providing services to taxonomists for standard genome sequencing and annotation.</title>
        <authorList>
            <consortium name="The Broad Institute Genomics Platform"/>
            <consortium name="The Broad Institute Genome Sequencing Center for Infectious Disease"/>
            <person name="Wu L."/>
            <person name="Ma J."/>
        </authorList>
    </citation>
    <scope>NUCLEOTIDE SEQUENCE [LARGE SCALE GENOMIC DNA]</scope>
    <source>
        <strain evidence="3">CCUG 42722</strain>
    </source>
</reference>
<sequence length="539" mass="55705">MFSTTSRVASRARQAGTQRARAVSGRAPFLALVLALLVGTGLFAPPASAAAGYTLTASGTSTTTAGVARTLTVLYQRDGAPVANAAVALQRYSNGSWVGDRTVTTGSTGKATASVKPSATTKYRFKTTQATSATLTVTVVPGSWSFAGSGAGHGVGMSQYGAYEMARTGSTASDILRYYYPGATVSTANNPWTSVDVQVLGRTSDPVATTLSLSAGSWRLLDGAGAQLATGTSARKISIARTTAGLTAKITENGTVRQTIGALPALHLEWTGTDYWAGTAGTVTVSGAQGTYRHGRLRVTDLNARPNVVNQVVINDEYLYGIEEMPALWGTSAYGGAAALEAQAIVARNYAILDKVEGLKASCDCHLYDDTSSQNYTGWTREGGEAGEAWRAAVDATRQDDASTVTVVRNASGGIAETPYFASSGSGGGFSGTAGNQDAFGTAPQSHLAHVADPYSAQAPGNPNTSWTGTLTQATAKSIFGLGWVKSVAVTERYSSGQVKTMRAVAPNGATRTLTDTAEGWRTALGFQGSWVDTVTATR</sequence>
<feature type="domain" description="Sporulation stage II protein D amidase enhancer LytB N-terminal" evidence="1">
    <location>
        <begin position="307"/>
        <end position="399"/>
    </location>
</feature>
<dbReference type="EMBL" id="JBHSFI010000003">
    <property type="protein sequence ID" value="MFC4628208.1"/>
    <property type="molecule type" value="Genomic_DNA"/>
</dbReference>
<comment type="caution">
    <text evidence="2">The sequence shown here is derived from an EMBL/GenBank/DDBJ whole genome shotgun (WGS) entry which is preliminary data.</text>
</comment>
<accession>A0ABV9HD57</accession>
<dbReference type="RefSeq" id="WP_377134079.1">
    <property type="nucleotide sequence ID" value="NZ_JBHSFI010000003.1"/>
</dbReference>
<evidence type="ECO:0000259" key="1">
    <source>
        <dbReference type="Pfam" id="PF08486"/>
    </source>
</evidence>
<protein>
    <submittedName>
        <fullName evidence="2">SpoIID/LytB domain-containing protein</fullName>
    </submittedName>
</protein>